<keyword evidence="2" id="KW-0560">Oxidoreductase</keyword>
<name>A0A1M6IPS2_9FIRM</name>
<reference evidence="5 6" key="1">
    <citation type="submission" date="2016-11" db="EMBL/GenBank/DDBJ databases">
        <authorList>
            <person name="Jaros S."/>
            <person name="Januszkiewicz K."/>
            <person name="Wedrychowicz H."/>
        </authorList>
    </citation>
    <scope>NUCLEOTIDE SEQUENCE [LARGE SCALE GENOMIC DNA]</scope>
    <source>
        <strain evidence="5 6">DSM 17477</strain>
    </source>
</reference>
<gene>
    <name evidence="5" type="ORF">SAMN02745751_02389</name>
</gene>
<dbReference type="PANTHER" id="PTHR21363:SF0">
    <property type="entry name" value="PREPHENATE DEHYDROGENASE [NADP(+)]"/>
    <property type="match status" value="1"/>
</dbReference>
<dbReference type="InterPro" id="IPR008927">
    <property type="entry name" value="6-PGluconate_DH-like_C_sf"/>
</dbReference>
<dbReference type="OrthoDB" id="9802008at2"/>
<dbReference type="GO" id="GO:0008977">
    <property type="term" value="F:prephenate dehydrogenase (NAD+) activity"/>
    <property type="evidence" value="ECO:0007669"/>
    <property type="project" value="InterPro"/>
</dbReference>
<dbReference type="PROSITE" id="PS51176">
    <property type="entry name" value="PDH_ADH"/>
    <property type="match status" value="1"/>
</dbReference>
<evidence type="ECO:0000256" key="3">
    <source>
        <dbReference type="ARBA" id="ARBA00029440"/>
    </source>
</evidence>
<dbReference type="InterPro" id="IPR003099">
    <property type="entry name" value="Prephen_DH"/>
</dbReference>
<dbReference type="InterPro" id="IPR046825">
    <property type="entry name" value="PDH_C"/>
</dbReference>
<protein>
    <submittedName>
        <fullName evidence="5">Prephenate dehydrogenase</fullName>
    </submittedName>
</protein>
<dbReference type="SUPFAM" id="SSF48179">
    <property type="entry name" value="6-phosphogluconate dehydrogenase C-terminal domain-like"/>
    <property type="match status" value="1"/>
</dbReference>
<dbReference type="GO" id="GO:0070403">
    <property type="term" value="F:NAD+ binding"/>
    <property type="evidence" value="ECO:0007669"/>
    <property type="project" value="InterPro"/>
</dbReference>
<accession>A0A1M6IPS2</accession>
<dbReference type="GO" id="GO:0006571">
    <property type="term" value="P:tyrosine biosynthetic process"/>
    <property type="evidence" value="ECO:0007669"/>
    <property type="project" value="InterPro"/>
</dbReference>
<dbReference type="InterPro" id="IPR036291">
    <property type="entry name" value="NAD(P)-bd_dom_sf"/>
</dbReference>
<dbReference type="PANTHER" id="PTHR21363">
    <property type="entry name" value="PREPHENATE DEHYDROGENASE"/>
    <property type="match status" value="1"/>
</dbReference>
<dbReference type="Pfam" id="PF02153">
    <property type="entry name" value="PDH_N"/>
    <property type="match status" value="1"/>
</dbReference>
<dbReference type="AlphaFoldDB" id="A0A1M6IPS2"/>
<dbReference type="Proteomes" id="UP000184052">
    <property type="component" value="Unassembled WGS sequence"/>
</dbReference>
<evidence type="ECO:0000313" key="5">
    <source>
        <dbReference type="EMBL" id="SHJ36450.1"/>
    </source>
</evidence>
<organism evidence="5 6">
    <name type="scientific">Dethiosulfatibacter aminovorans DSM 17477</name>
    <dbReference type="NCBI Taxonomy" id="1121476"/>
    <lineage>
        <taxon>Bacteria</taxon>
        <taxon>Bacillati</taxon>
        <taxon>Bacillota</taxon>
        <taxon>Tissierellia</taxon>
        <taxon>Dethiosulfatibacter</taxon>
    </lineage>
</organism>
<feature type="domain" description="Prephenate/arogenate dehydrogenase" evidence="4">
    <location>
        <begin position="6"/>
        <end position="288"/>
    </location>
</feature>
<dbReference type="STRING" id="1121476.SAMN02745751_02389"/>
<sequence>MNFNDKNITIVGLGMEGGSFAIAIKEFIKPRNLFAVDIDENILIAAEKLGVISKGFKNPADILGKSDIVIMCIYPSLVIEFMKEHMEDFKSGCIVTDVAGVKRNIVNELDGIVRDDIDFIPGHPMAGNEFRGFLYADKKIFEGCSYLLTPTEQNKEENLVVIETLARKIGASIVFRTDIDTHDTMIAYASQLIHVIASSIVNSDYYSDDITLFSGGSFKSATRVANINPDLWTDAFLENKDNLIKQIDAFSSNIQKLKDALIEEDADLIHGFLKESFTRSNRHTNKFK</sequence>
<dbReference type="EMBL" id="FQZL01000018">
    <property type="protein sequence ID" value="SHJ36450.1"/>
    <property type="molecule type" value="Genomic_DNA"/>
</dbReference>
<dbReference type="SUPFAM" id="SSF51735">
    <property type="entry name" value="NAD(P)-binding Rossmann-fold domains"/>
    <property type="match status" value="1"/>
</dbReference>
<dbReference type="Gene3D" id="1.10.3660.10">
    <property type="entry name" value="6-phosphogluconate dehydrogenase C-terminal like domain"/>
    <property type="match status" value="1"/>
</dbReference>
<dbReference type="InterPro" id="IPR050812">
    <property type="entry name" value="Preph/Arog_dehydrog"/>
</dbReference>
<proteinExistence type="inferred from homology"/>
<evidence type="ECO:0000259" key="4">
    <source>
        <dbReference type="PROSITE" id="PS51176"/>
    </source>
</evidence>
<dbReference type="Pfam" id="PF20463">
    <property type="entry name" value="PDH_C"/>
    <property type="match status" value="1"/>
</dbReference>
<evidence type="ECO:0000256" key="1">
    <source>
        <dbReference type="ARBA" id="ARBA00007964"/>
    </source>
</evidence>
<comment type="similarity">
    <text evidence="1">Belongs to the prephenate/arogenate dehydrogenase family.</text>
</comment>
<dbReference type="Gene3D" id="3.40.50.720">
    <property type="entry name" value="NAD(P)-binding Rossmann-like Domain"/>
    <property type="match status" value="1"/>
</dbReference>
<dbReference type="GO" id="GO:0004665">
    <property type="term" value="F:prephenate dehydrogenase (NADP+) activity"/>
    <property type="evidence" value="ECO:0007669"/>
    <property type="project" value="InterPro"/>
</dbReference>
<keyword evidence="6" id="KW-1185">Reference proteome</keyword>
<evidence type="ECO:0000256" key="2">
    <source>
        <dbReference type="ARBA" id="ARBA00023002"/>
    </source>
</evidence>
<comment type="pathway">
    <text evidence="3">Amino-acid biosynthesis.</text>
</comment>
<evidence type="ECO:0000313" key="6">
    <source>
        <dbReference type="Proteomes" id="UP000184052"/>
    </source>
</evidence>
<dbReference type="RefSeq" id="WP_073049813.1">
    <property type="nucleotide sequence ID" value="NZ_FQZL01000018.1"/>
</dbReference>
<dbReference type="InterPro" id="IPR046826">
    <property type="entry name" value="PDH_N"/>
</dbReference>